<reference evidence="3 4" key="1">
    <citation type="submission" date="2024-09" db="EMBL/GenBank/DDBJ databases">
        <authorList>
            <person name="Sun Q."/>
            <person name="Mori K."/>
        </authorList>
    </citation>
    <scope>NUCLEOTIDE SEQUENCE [LARGE SCALE GENOMIC DNA]</scope>
    <source>
        <strain evidence="3 4">NCAIM B.02529</strain>
    </source>
</reference>
<evidence type="ECO:0000313" key="3">
    <source>
        <dbReference type="EMBL" id="MFC0523392.1"/>
    </source>
</evidence>
<accession>A0ABV6LLV7</accession>
<proteinExistence type="predicted"/>
<evidence type="ECO:0000256" key="2">
    <source>
        <dbReference type="SAM" id="SignalP"/>
    </source>
</evidence>
<evidence type="ECO:0000256" key="1">
    <source>
        <dbReference type="SAM" id="MobiDB-lite"/>
    </source>
</evidence>
<dbReference type="PROSITE" id="PS51257">
    <property type="entry name" value="PROKAR_LIPOPROTEIN"/>
    <property type="match status" value="1"/>
</dbReference>
<dbReference type="InterPro" id="IPR031888">
    <property type="entry name" value="DUF5068"/>
</dbReference>
<feature type="compositionally biased region" description="Acidic residues" evidence="1">
    <location>
        <begin position="28"/>
        <end position="40"/>
    </location>
</feature>
<feature type="region of interest" description="Disordered" evidence="1">
    <location>
        <begin position="28"/>
        <end position="85"/>
    </location>
</feature>
<gene>
    <name evidence="3" type="ORF">ACFFGV_07320</name>
</gene>
<dbReference type="RefSeq" id="WP_377346132.1">
    <property type="nucleotide sequence ID" value="NZ_JBHLTP010000004.1"/>
</dbReference>
<keyword evidence="4" id="KW-1185">Reference proteome</keyword>
<feature type="signal peptide" evidence="2">
    <location>
        <begin position="1"/>
        <end position="23"/>
    </location>
</feature>
<organism evidence="3 4">
    <name type="scientific">Pontibacillus salicampi</name>
    <dbReference type="NCBI Taxonomy" id="1449801"/>
    <lineage>
        <taxon>Bacteria</taxon>
        <taxon>Bacillati</taxon>
        <taxon>Bacillota</taxon>
        <taxon>Bacilli</taxon>
        <taxon>Bacillales</taxon>
        <taxon>Bacillaceae</taxon>
        <taxon>Pontibacillus</taxon>
    </lineage>
</organism>
<dbReference type="Proteomes" id="UP001589836">
    <property type="component" value="Unassembled WGS sequence"/>
</dbReference>
<evidence type="ECO:0000313" key="4">
    <source>
        <dbReference type="Proteomes" id="UP001589836"/>
    </source>
</evidence>
<feature type="chain" id="PRO_5046437500" evidence="2">
    <location>
        <begin position="24"/>
        <end position="424"/>
    </location>
</feature>
<dbReference type="EMBL" id="JBHLTP010000004">
    <property type="protein sequence ID" value="MFC0523392.1"/>
    <property type="molecule type" value="Genomic_DNA"/>
</dbReference>
<name>A0ABV6LLV7_9BACI</name>
<comment type="caution">
    <text evidence="3">The sequence shown here is derived from an EMBL/GenBank/DDBJ whole genome shotgun (WGS) entry which is preliminary data.</text>
</comment>
<dbReference type="Pfam" id="PF16781">
    <property type="entry name" value="DUF5068"/>
    <property type="match status" value="1"/>
</dbReference>
<dbReference type="Gene3D" id="2.60.40.4170">
    <property type="match status" value="1"/>
</dbReference>
<sequence length="424" mass="47147">MRKFTLMLMVSLWFILLILSACGSEEDAAGTEESESDVKEEETKSEDTTVETDTTSIEEDETASNTSSENKEGMINPSIKEKSGGEVDVVYTNEDPQYSHDMEGFKVAVNQYDIVKVTGMSDEYAIPFDDQADGYVVTADVTIHNTKDKAMYYNNMYRIQLSNEVDYIQSDTNRTFVDDQYPSSEKESEPSKYAAGEKVSGLISFTLTKEEFQAVKNVNPKFIIEGGVADNKQYSGAFQEDATFDFAYSGEQSKENASNDAFYPDRMTNDNLADKKMISDQKVNESKQIGDVNVTVEGVQYTEIIPTKGNEQRFSNFGDSGIVSVGVKVNLDNQSEQTLSIWNVGSELTIDEGSGIANANLMAEPRNPRELEAGEEGTKYHVFLFEKKNFETFESIELTFGPFVAEDGSGMFEEGTANFSLPMP</sequence>
<protein>
    <submittedName>
        <fullName evidence="3">DUF5068 domain-containing protein</fullName>
    </submittedName>
</protein>
<feature type="compositionally biased region" description="Acidic residues" evidence="1">
    <location>
        <begin position="48"/>
        <end position="62"/>
    </location>
</feature>
<keyword evidence="2" id="KW-0732">Signal</keyword>